<sequence>MTKSTPPLKRMLVESPSTSPPLSLRMNNEEDGVREIFFGGYNILNWTFIIAKRSEGQ</sequence>
<accession>A0AAP0ER33</accession>
<dbReference type="AlphaFoldDB" id="A0AAP0ER33"/>
<feature type="region of interest" description="Disordered" evidence="1">
    <location>
        <begin position="1"/>
        <end position="26"/>
    </location>
</feature>
<evidence type="ECO:0000313" key="2">
    <source>
        <dbReference type="EMBL" id="KAK9095133.1"/>
    </source>
</evidence>
<evidence type="ECO:0000256" key="1">
    <source>
        <dbReference type="SAM" id="MobiDB-lite"/>
    </source>
</evidence>
<comment type="caution">
    <text evidence="2">The sequence shown here is derived from an EMBL/GenBank/DDBJ whole genome shotgun (WGS) entry which is preliminary data.</text>
</comment>
<keyword evidence="3" id="KW-1185">Reference proteome</keyword>
<dbReference type="EMBL" id="JBBNAG010000011">
    <property type="protein sequence ID" value="KAK9095133.1"/>
    <property type="molecule type" value="Genomic_DNA"/>
</dbReference>
<protein>
    <submittedName>
        <fullName evidence="2">Uncharacterized protein</fullName>
    </submittedName>
</protein>
<dbReference type="Proteomes" id="UP001419268">
    <property type="component" value="Unassembled WGS sequence"/>
</dbReference>
<reference evidence="2 3" key="1">
    <citation type="submission" date="2024-01" db="EMBL/GenBank/DDBJ databases">
        <title>Genome assemblies of Stephania.</title>
        <authorList>
            <person name="Yang L."/>
        </authorList>
    </citation>
    <scope>NUCLEOTIDE SEQUENCE [LARGE SCALE GENOMIC DNA]</scope>
    <source>
        <strain evidence="2">JXDWG</strain>
        <tissue evidence="2">Leaf</tissue>
    </source>
</reference>
<organism evidence="2 3">
    <name type="scientific">Stephania cephalantha</name>
    <dbReference type="NCBI Taxonomy" id="152367"/>
    <lineage>
        <taxon>Eukaryota</taxon>
        <taxon>Viridiplantae</taxon>
        <taxon>Streptophyta</taxon>
        <taxon>Embryophyta</taxon>
        <taxon>Tracheophyta</taxon>
        <taxon>Spermatophyta</taxon>
        <taxon>Magnoliopsida</taxon>
        <taxon>Ranunculales</taxon>
        <taxon>Menispermaceae</taxon>
        <taxon>Menispermoideae</taxon>
        <taxon>Cissampelideae</taxon>
        <taxon>Stephania</taxon>
    </lineage>
</organism>
<evidence type="ECO:0000313" key="3">
    <source>
        <dbReference type="Proteomes" id="UP001419268"/>
    </source>
</evidence>
<gene>
    <name evidence="2" type="ORF">Scep_026602</name>
</gene>
<proteinExistence type="predicted"/>
<name>A0AAP0ER33_9MAGN</name>